<accession>A0A1G4I8V6</accession>
<feature type="region of interest" description="Disordered" evidence="1">
    <location>
        <begin position="974"/>
        <end position="1004"/>
    </location>
</feature>
<dbReference type="Proteomes" id="UP000195570">
    <property type="component" value="Unassembled WGS sequence"/>
</dbReference>
<evidence type="ECO:0000256" key="1">
    <source>
        <dbReference type="SAM" id="MobiDB-lite"/>
    </source>
</evidence>
<feature type="compositionally biased region" description="Polar residues" evidence="1">
    <location>
        <begin position="373"/>
        <end position="382"/>
    </location>
</feature>
<feature type="region of interest" description="Disordered" evidence="1">
    <location>
        <begin position="480"/>
        <end position="503"/>
    </location>
</feature>
<feature type="region of interest" description="Disordered" evidence="1">
    <location>
        <begin position="527"/>
        <end position="624"/>
    </location>
</feature>
<feature type="compositionally biased region" description="Basic and acidic residues" evidence="1">
    <location>
        <begin position="859"/>
        <end position="886"/>
    </location>
</feature>
<feature type="region of interest" description="Disordered" evidence="1">
    <location>
        <begin position="692"/>
        <end position="736"/>
    </location>
</feature>
<feature type="compositionally biased region" description="Basic and acidic residues" evidence="1">
    <location>
        <begin position="356"/>
        <end position="367"/>
    </location>
</feature>
<reference evidence="2" key="1">
    <citation type="submission" date="2016-09" db="EMBL/GenBank/DDBJ databases">
        <authorList>
            <person name="Hebert L."/>
            <person name="Moumen B."/>
        </authorList>
    </citation>
    <scope>NUCLEOTIDE SEQUENCE [LARGE SCALE GENOMIC DNA]</scope>
    <source>
        <strain evidence="2">OVI</strain>
    </source>
</reference>
<evidence type="ECO:0000313" key="2">
    <source>
        <dbReference type="EMBL" id="SCU68389.1"/>
    </source>
</evidence>
<gene>
    <name evidence="2" type="ORF">TEOVI_000552200</name>
</gene>
<protein>
    <submittedName>
        <fullName evidence="2">Uncharacterized protein</fullName>
    </submittedName>
</protein>
<feature type="region of interest" description="Disordered" evidence="1">
    <location>
        <begin position="253"/>
        <end position="279"/>
    </location>
</feature>
<feature type="compositionally biased region" description="Basic residues" evidence="1">
    <location>
        <begin position="480"/>
        <end position="493"/>
    </location>
</feature>
<feature type="compositionally biased region" description="Polar residues" evidence="1">
    <location>
        <begin position="559"/>
        <end position="582"/>
    </location>
</feature>
<dbReference type="GeneID" id="92379462"/>
<feature type="region of interest" description="Disordered" evidence="1">
    <location>
        <begin position="1036"/>
        <end position="1057"/>
    </location>
</feature>
<feature type="compositionally biased region" description="Polar residues" evidence="1">
    <location>
        <begin position="892"/>
        <end position="901"/>
    </location>
</feature>
<dbReference type="AlphaFoldDB" id="A0A1G4I8V6"/>
<feature type="compositionally biased region" description="Low complexity" evidence="1">
    <location>
        <begin position="606"/>
        <end position="622"/>
    </location>
</feature>
<organism evidence="2 3">
    <name type="scientific">Trypanosoma equiperdum</name>
    <dbReference type="NCBI Taxonomy" id="5694"/>
    <lineage>
        <taxon>Eukaryota</taxon>
        <taxon>Discoba</taxon>
        <taxon>Euglenozoa</taxon>
        <taxon>Kinetoplastea</taxon>
        <taxon>Metakinetoplastina</taxon>
        <taxon>Trypanosomatida</taxon>
        <taxon>Trypanosomatidae</taxon>
        <taxon>Trypanosoma</taxon>
    </lineage>
</organism>
<name>A0A1G4I8V6_TRYEQ</name>
<feature type="region of interest" description="Disordered" evidence="1">
    <location>
        <begin position="1"/>
        <end position="24"/>
    </location>
</feature>
<feature type="compositionally biased region" description="Low complexity" evidence="1">
    <location>
        <begin position="985"/>
        <end position="1004"/>
    </location>
</feature>
<feature type="region of interest" description="Disordered" evidence="1">
    <location>
        <begin position="661"/>
        <end position="680"/>
    </location>
</feature>
<dbReference type="EMBL" id="CZPT02000973">
    <property type="protein sequence ID" value="SCU68389.1"/>
    <property type="molecule type" value="Genomic_DNA"/>
</dbReference>
<feature type="compositionally biased region" description="Polar residues" evidence="1">
    <location>
        <begin position="661"/>
        <end position="670"/>
    </location>
</feature>
<dbReference type="RefSeq" id="XP_067079553.1">
    <property type="nucleotide sequence ID" value="XM_067223452.1"/>
</dbReference>
<feature type="compositionally biased region" description="Basic and acidic residues" evidence="1">
    <location>
        <begin position="11"/>
        <end position="23"/>
    </location>
</feature>
<feature type="compositionally biased region" description="Low complexity" evidence="1">
    <location>
        <begin position="701"/>
        <end position="714"/>
    </location>
</feature>
<feature type="region of interest" description="Disordered" evidence="1">
    <location>
        <begin position="334"/>
        <end position="463"/>
    </location>
</feature>
<dbReference type="VEuPathDB" id="TriTrypDB:TEOVI_000552200"/>
<evidence type="ECO:0000313" key="3">
    <source>
        <dbReference type="Proteomes" id="UP000195570"/>
    </source>
</evidence>
<comment type="caution">
    <text evidence="2">The sequence shown here is derived from an EMBL/GenBank/DDBJ whole genome shotgun (WGS) entry which is preliminary data.</text>
</comment>
<proteinExistence type="predicted"/>
<feature type="region of interest" description="Disordered" evidence="1">
    <location>
        <begin position="859"/>
        <end position="901"/>
    </location>
</feature>
<keyword evidence="3" id="KW-1185">Reference proteome</keyword>
<feature type="region of interest" description="Disordered" evidence="1">
    <location>
        <begin position="60"/>
        <end position="87"/>
    </location>
</feature>
<feature type="region of interest" description="Disordered" evidence="1">
    <location>
        <begin position="769"/>
        <end position="799"/>
    </location>
</feature>
<feature type="compositionally biased region" description="Acidic residues" evidence="1">
    <location>
        <begin position="427"/>
        <end position="451"/>
    </location>
</feature>
<sequence length="1057" mass="113270">MPRKRNPSSANDKEHPLIDRVSTEGDPQLAFDLYVGTNVGHVSSPKSDAGPRFHSLLEHEGEEPAKSGAESSAMGVEPAAATGKRKGTENLLDLMEGDGDSSANNTTSLSLHQIGNVSFTYPCVDQVSRYREMKYDGEKTVSHDFNGTEESYRQGEEQLPLNSQESVTVDGVNTFLTQDTGITVSQYVSAFASNSTSPRLSPVALGALVSATPLVSNRAASCERAGSQVSVVLSPLSRPLSLALETPSSTCISVRGSSTRSSAPPQHLSRMSNSPTTYQQHFPLTRSRDEARELTVSTFTWNSSGVLDGGKEHGTSSMHSVDSLACIQQQRSLSTHARVGSGESDIFPHPSESMDSDIRVEKGRDPSLKGNLASLNRSSPRDTQPLLDDVKAPSAPPVQIMHRPPTVPNRTLKRNYEDVALSSGGEGSDDFYEDFNDFADDGEGSGDDFGEPDSRFQSHHSMQHRQRLFAPLMSRWRTSRRCASRSSYKRSKRLAGGSSAAGDGWNLAERLEQLEQIRVTNFEALEERKQHQQNQQSAATGTGDARAEKHKPRRAPHATSGSGSSTNDDCTAYSPASMSPNVEKSKRSRTAAEVDLTITPRVGNQTGRSLRSLSTPSSSRTLDNNIVKESGKVSSDGERAACEPTGELNDVNEYSIVSYCDSSNRGTTGEASPDDDRYNDDHKMLLPALGSIEPEDHLPNSGGSCRRSWGSSKGTRSAPHVLLKRTPRSTTLSYHRTTSVVASLLQKLMVQDSGKISIKLNQSHSTLGLADSKELTSPSKQNEQQKRGRRRQFARWKDRTKNLATVSRKVNNSNGAAAPVVACVKTAGRVPVPASVPLEAPTTTIVSPGAPVTYAATPHVEKSTEKHVPRNTPVHERGKDRRRDGCHFSPSRGESGTKPSQSLTFALVGQATKVGIRLAVSGGCNGNVTTTQSATPMTARPVCGRRYRTTTCSSNFQSSSATAGVLATANKRSSGCFQTTRPRNVAPGGNVAGPSPSSGSGGAAFFQSQATGIGSRTCGKSMQLSVLSCMEQHQATTRAGPREVSPLSIRGSPSAQS</sequence>